<dbReference type="Proteomes" id="UP000053039">
    <property type="component" value="Unassembled WGS sequence"/>
</dbReference>
<accession>A0A117PMR8</accession>
<dbReference type="EMBL" id="LMWM01000051">
    <property type="protein sequence ID" value="KUM82542.1"/>
    <property type="molecule type" value="Genomic_DNA"/>
</dbReference>
<reference evidence="2 3" key="1">
    <citation type="submission" date="2015-10" db="EMBL/GenBank/DDBJ databases">
        <title>Draft genome sequence of Streptomyces pseudovenezuelae DSM 40212, type strain for the species Streptomyces pseudovenezuelae.</title>
        <authorList>
            <person name="Ruckert C."/>
            <person name="Winkler A."/>
            <person name="Kalinowski J."/>
            <person name="Kampfer P."/>
            <person name="Glaeser S."/>
        </authorList>
    </citation>
    <scope>NUCLEOTIDE SEQUENCE [LARGE SCALE GENOMIC DNA]</scope>
    <source>
        <strain evidence="2 3">DSM 40212</strain>
    </source>
</reference>
<protein>
    <submittedName>
        <fullName evidence="2">Uncharacterized protein</fullName>
    </submittedName>
</protein>
<feature type="transmembrane region" description="Helical" evidence="1">
    <location>
        <begin position="20"/>
        <end position="46"/>
    </location>
</feature>
<name>A0A117PMR8_9ACTN</name>
<sequence>MTTATAPALPDRDQDRHAWVAPLVATVLLIILGPLALLFGGLSAMATDSCGPDDCPRALMTCLTAIYAILEFGGLVTLPAFVASWALPWQRRWSPLRAWLALLAVLPPATVLLLVLLLMAP</sequence>
<keyword evidence="1" id="KW-1133">Transmembrane helix</keyword>
<evidence type="ECO:0000256" key="1">
    <source>
        <dbReference type="SAM" id="Phobius"/>
    </source>
</evidence>
<organism evidence="2 3">
    <name type="scientific">Streptomyces pseudovenezuelae</name>
    <dbReference type="NCBI Taxonomy" id="67350"/>
    <lineage>
        <taxon>Bacteria</taxon>
        <taxon>Bacillati</taxon>
        <taxon>Actinomycetota</taxon>
        <taxon>Actinomycetes</taxon>
        <taxon>Kitasatosporales</taxon>
        <taxon>Streptomycetaceae</taxon>
        <taxon>Streptomyces</taxon>
        <taxon>Streptomyces aurantiacus group</taxon>
    </lineage>
</organism>
<dbReference type="RefSeq" id="WP_031043428.1">
    <property type="nucleotide sequence ID" value="NZ_JBIBIH010000019.1"/>
</dbReference>
<gene>
    <name evidence="2" type="ORF">AQI94_40500</name>
</gene>
<evidence type="ECO:0000313" key="2">
    <source>
        <dbReference type="EMBL" id="KUM82542.1"/>
    </source>
</evidence>
<dbReference type="OrthoDB" id="4286756at2"/>
<keyword evidence="1" id="KW-0812">Transmembrane</keyword>
<keyword evidence="1" id="KW-0472">Membrane</keyword>
<comment type="caution">
    <text evidence="2">The sequence shown here is derived from an EMBL/GenBank/DDBJ whole genome shotgun (WGS) entry which is preliminary data.</text>
</comment>
<feature type="transmembrane region" description="Helical" evidence="1">
    <location>
        <begin position="58"/>
        <end position="86"/>
    </location>
</feature>
<proteinExistence type="predicted"/>
<feature type="transmembrane region" description="Helical" evidence="1">
    <location>
        <begin position="98"/>
        <end position="120"/>
    </location>
</feature>
<evidence type="ECO:0000313" key="3">
    <source>
        <dbReference type="Proteomes" id="UP000053039"/>
    </source>
</evidence>
<dbReference type="AlphaFoldDB" id="A0A117PMR8"/>